<dbReference type="SUPFAM" id="SSF52283">
    <property type="entry name" value="Formate/glycerate dehydrogenase catalytic domain-like"/>
    <property type="match status" value="1"/>
</dbReference>
<dbReference type="InterPro" id="IPR038678">
    <property type="entry name" value="Spondin_N_sf"/>
</dbReference>
<name>A0A6B0SAW5_9CETA</name>
<reference evidence="12" key="1">
    <citation type="submission" date="2019-10" db="EMBL/GenBank/DDBJ databases">
        <title>The sequence and de novo assembly of the wild yak genome.</title>
        <authorList>
            <person name="Liu Y."/>
        </authorList>
    </citation>
    <scope>NUCLEOTIDE SEQUENCE [LARGE SCALE GENOMIC DNA]</scope>
    <source>
        <strain evidence="12">WY2019</strain>
    </source>
</reference>
<keyword evidence="2" id="KW-0964">Secreted</keyword>
<accession>A0A6B0SAW5</accession>
<feature type="signal peptide" evidence="10">
    <location>
        <begin position="1"/>
        <end position="25"/>
    </location>
</feature>
<gene>
    <name evidence="12" type="ORF">E5288_WYG020058</name>
</gene>
<evidence type="ECO:0000256" key="9">
    <source>
        <dbReference type="SAM" id="MobiDB-lite"/>
    </source>
</evidence>
<dbReference type="EMBL" id="VBQZ03000354">
    <property type="protein sequence ID" value="MXQ99130.1"/>
    <property type="molecule type" value="Genomic_DNA"/>
</dbReference>
<keyword evidence="3" id="KW-0272">Extracellular matrix</keyword>
<feature type="domain" description="Spondin" evidence="11">
    <location>
        <begin position="132"/>
        <end position="329"/>
    </location>
</feature>
<dbReference type="Gene3D" id="3.40.50.720">
    <property type="entry name" value="NAD(P)-binding Rossmann-like Domain"/>
    <property type="match status" value="1"/>
</dbReference>
<dbReference type="AlphaFoldDB" id="A0A6B0SAW5"/>
<evidence type="ECO:0000256" key="1">
    <source>
        <dbReference type="ARBA" id="ARBA00004498"/>
    </source>
</evidence>
<organism evidence="12 13">
    <name type="scientific">Bos mutus</name>
    <name type="common">wild yak</name>
    <dbReference type="NCBI Taxonomy" id="72004"/>
    <lineage>
        <taxon>Eukaryota</taxon>
        <taxon>Metazoa</taxon>
        <taxon>Chordata</taxon>
        <taxon>Craniata</taxon>
        <taxon>Vertebrata</taxon>
        <taxon>Euteleostomi</taxon>
        <taxon>Mammalia</taxon>
        <taxon>Eutheria</taxon>
        <taxon>Laurasiatheria</taxon>
        <taxon>Artiodactyla</taxon>
        <taxon>Ruminantia</taxon>
        <taxon>Pecora</taxon>
        <taxon>Bovidae</taxon>
        <taxon>Bovinae</taxon>
        <taxon>Bos</taxon>
    </lineage>
</organism>
<feature type="region of interest" description="Disordered" evidence="9">
    <location>
        <begin position="51"/>
        <end position="91"/>
    </location>
</feature>
<dbReference type="GO" id="GO:0007155">
    <property type="term" value="P:cell adhesion"/>
    <property type="evidence" value="ECO:0007669"/>
    <property type="project" value="UniProtKB-KW"/>
</dbReference>
<sequence length="439" mass="47329">METSVPRVLWFQRGVLLLCVRGAQCVSQAQEAQIQGTKSFHDGAAIHAAGTGAQGAMTPARGPVKDGKQDPDAGGLQPSRPRVRPPIMNGPMHPRPLVALLDGRDCTVEMPILKDVATVAFCDAQSTQEIHEKVLNEAVGALMYHTITLTREDLEKFKALRIIVRIGSGFDNIDIKSAGDLGAAHSSDYSLWRKDQYVSNGLREFAERGEAWALMREMEAAGERLQSVHGVFSAPAVPSGTGQTSSELEAHSRHSLVSFVVRIVPSPDWFVGVDSLDLCDGGSWREQVAVDLYPYDAGTDSGFTFSSPNFATVPQDTVTEITASSPSHPANSFYYPRLKALPPIAKVTLVRLRQSPRAFVPPALDLGVGGNEIVDSLPDPETPLDCEVSLWSSWGLCAGPCGRPGAKSRTRYVRVRPANHGAPCPPLEEEAPCDPDNCV</sequence>
<evidence type="ECO:0000259" key="11">
    <source>
        <dbReference type="PROSITE" id="PS51020"/>
    </source>
</evidence>
<dbReference type="InterPro" id="IPR009465">
    <property type="entry name" value="Spondin_N"/>
</dbReference>
<proteinExistence type="predicted"/>
<dbReference type="InterPro" id="IPR000884">
    <property type="entry name" value="TSP1_rpt"/>
</dbReference>
<keyword evidence="4" id="KW-0479">Metal-binding</keyword>
<evidence type="ECO:0000256" key="2">
    <source>
        <dbReference type="ARBA" id="ARBA00022525"/>
    </source>
</evidence>
<dbReference type="Gene3D" id="2.60.40.2130">
    <property type="entry name" value="F-spondin domain"/>
    <property type="match status" value="1"/>
</dbReference>
<comment type="subcellular location">
    <subcellularLocation>
        <location evidence="1">Secreted</location>
        <location evidence="1">Extracellular space</location>
        <location evidence="1">Extracellular matrix</location>
    </subcellularLocation>
</comment>
<dbReference type="InterPro" id="IPR051418">
    <property type="entry name" value="Spondin/Thrombospondin_T1"/>
</dbReference>
<dbReference type="InterPro" id="IPR036383">
    <property type="entry name" value="TSP1_rpt_sf"/>
</dbReference>
<dbReference type="PANTHER" id="PTHR11311:SF15">
    <property type="entry name" value="SPONDIN-2"/>
    <property type="match status" value="1"/>
</dbReference>
<dbReference type="Gene3D" id="2.20.100.10">
    <property type="entry name" value="Thrombospondin type-1 (TSP1) repeat"/>
    <property type="match status" value="1"/>
</dbReference>
<evidence type="ECO:0000256" key="5">
    <source>
        <dbReference type="ARBA" id="ARBA00022729"/>
    </source>
</evidence>
<dbReference type="GO" id="GO:0016616">
    <property type="term" value="F:oxidoreductase activity, acting on the CH-OH group of donors, NAD or NADP as acceptor"/>
    <property type="evidence" value="ECO:0007669"/>
    <property type="project" value="InterPro"/>
</dbReference>
<protein>
    <recommendedName>
        <fullName evidence="11">Spondin domain-containing protein</fullName>
    </recommendedName>
</protein>
<dbReference type="Proteomes" id="UP000322234">
    <property type="component" value="Unassembled WGS sequence"/>
</dbReference>
<evidence type="ECO:0000256" key="8">
    <source>
        <dbReference type="ARBA" id="ARBA00023180"/>
    </source>
</evidence>
<dbReference type="InterPro" id="IPR044004">
    <property type="entry name" value="TSP1_spondin_dom"/>
</dbReference>
<evidence type="ECO:0000256" key="3">
    <source>
        <dbReference type="ARBA" id="ARBA00022530"/>
    </source>
</evidence>
<keyword evidence="6" id="KW-0130">Cell adhesion</keyword>
<dbReference type="GO" id="GO:0031012">
    <property type="term" value="C:extracellular matrix"/>
    <property type="evidence" value="ECO:0007669"/>
    <property type="project" value="TreeGrafter"/>
</dbReference>
<dbReference type="GO" id="GO:0051287">
    <property type="term" value="F:NAD binding"/>
    <property type="evidence" value="ECO:0007669"/>
    <property type="project" value="InterPro"/>
</dbReference>
<evidence type="ECO:0000256" key="6">
    <source>
        <dbReference type="ARBA" id="ARBA00022889"/>
    </source>
</evidence>
<keyword evidence="7" id="KW-1015">Disulfide bond</keyword>
<comment type="caution">
    <text evidence="12">The sequence shown here is derived from an EMBL/GenBank/DDBJ whole genome shotgun (WGS) entry which is preliminary data.</text>
</comment>
<dbReference type="NCBIfam" id="NF038123">
    <property type="entry name" value="NF038123_dom"/>
    <property type="match status" value="1"/>
</dbReference>
<evidence type="ECO:0000256" key="10">
    <source>
        <dbReference type="SAM" id="SignalP"/>
    </source>
</evidence>
<feature type="chain" id="PRO_5025439000" description="Spondin domain-containing protein" evidence="10">
    <location>
        <begin position="26"/>
        <end position="439"/>
    </location>
</feature>
<dbReference type="GO" id="GO:0046872">
    <property type="term" value="F:metal ion binding"/>
    <property type="evidence" value="ECO:0007669"/>
    <property type="project" value="UniProtKB-KW"/>
</dbReference>
<dbReference type="Pfam" id="PF06468">
    <property type="entry name" value="Spond_N"/>
    <property type="match status" value="1"/>
</dbReference>
<dbReference type="PROSITE" id="PS50092">
    <property type="entry name" value="TSP1"/>
    <property type="match status" value="1"/>
</dbReference>
<evidence type="ECO:0000256" key="4">
    <source>
        <dbReference type="ARBA" id="ARBA00022723"/>
    </source>
</evidence>
<dbReference type="FunFam" id="2.20.100.10:FF:000037">
    <property type="entry name" value="Spondin 2"/>
    <property type="match status" value="1"/>
</dbReference>
<dbReference type="SMART" id="SM00209">
    <property type="entry name" value="TSP1"/>
    <property type="match status" value="1"/>
</dbReference>
<dbReference type="Pfam" id="PF19028">
    <property type="entry name" value="TSP1_spondin"/>
    <property type="match status" value="1"/>
</dbReference>
<evidence type="ECO:0000313" key="13">
    <source>
        <dbReference type="Proteomes" id="UP000322234"/>
    </source>
</evidence>
<evidence type="ECO:0000256" key="7">
    <source>
        <dbReference type="ARBA" id="ARBA00023157"/>
    </source>
</evidence>
<evidence type="ECO:0000313" key="12">
    <source>
        <dbReference type="EMBL" id="MXQ99130.1"/>
    </source>
</evidence>
<keyword evidence="13" id="KW-1185">Reference proteome</keyword>
<keyword evidence="5 10" id="KW-0732">Signal</keyword>
<keyword evidence="8" id="KW-0325">Glycoprotein</keyword>
<dbReference type="SUPFAM" id="SSF82895">
    <property type="entry name" value="TSP-1 type 1 repeat"/>
    <property type="match status" value="1"/>
</dbReference>
<dbReference type="PROSITE" id="PS51020">
    <property type="entry name" value="SPONDIN"/>
    <property type="match status" value="1"/>
</dbReference>
<dbReference type="PANTHER" id="PTHR11311">
    <property type="entry name" value="SPONDIN"/>
    <property type="match status" value="1"/>
</dbReference>